<proteinExistence type="predicted"/>
<evidence type="ECO:0000313" key="3">
    <source>
        <dbReference type="Proteomes" id="UP000031675"/>
    </source>
</evidence>
<dbReference type="AlphaFoldDB" id="A0A0C2G8F9"/>
<dbReference type="EMBL" id="JROO01000010">
    <property type="protein sequence ID" value="KIH99623.1"/>
    <property type="molecule type" value="Genomic_DNA"/>
</dbReference>
<sequence length="105" mass="11257">MSGITGTWHLRMKTPIGTIDAHYRFTDTGDGLTGIAAGAGEQVPLHDIVREPVTGGERVIWQQSITKPLRLNLAYDVTVVGDHLTGHSRAGRLPRTAVTGERTGA</sequence>
<gene>
    <name evidence="2" type="ORF">LP52_06700</name>
</gene>
<dbReference type="OrthoDB" id="5145750at2"/>
<accession>A0A0C2G8F9</accession>
<dbReference type="STRING" id="183763.LP52_06700"/>
<evidence type="ECO:0000313" key="2">
    <source>
        <dbReference type="EMBL" id="KIH99623.1"/>
    </source>
</evidence>
<protein>
    <submittedName>
        <fullName evidence="2">Uncharacterized protein</fullName>
    </submittedName>
</protein>
<reference evidence="3" key="1">
    <citation type="journal article" date="2015" name="Chem. Biol.">
        <title>Structure, bioactivity, and resistance mechanism of streptomonomicin, an unusual lasso Peptide from an understudied halophilic actinomycete.</title>
        <authorList>
            <person name="Metelev M."/>
            <person name="Tietz J.I."/>
            <person name="Melby J.O."/>
            <person name="Blair P.M."/>
            <person name="Zhu L."/>
            <person name="Livnat I."/>
            <person name="Severinov K."/>
            <person name="Mitchell D.A."/>
        </authorList>
    </citation>
    <scope>NUCLEOTIDE SEQUENCE [LARGE SCALE GENOMIC DNA]</scope>
    <source>
        <strain evidence="3">YIM 90003</strain>
    </source>
</reference>
<name>A0A0C2G8F9_9ACTN</name>
<feature type="region of interest" description="Disordered" evidence="1">
    <location>
        <begin position="86"/>
        <end position="105"/>
    </location>
</feature>
<keyword evidence="3" id="KW-1185">Reference proteome</keyword>
<evidence type="ECO:0000256" key="1">
    <source>
        <dbReference type="SAM" id="MobiDB-lite"/>
    </source>
</evidence>
<dbReference type="Proteomes" id="UP000031675">
    <property type="component" value="Unassembled WGS sequence"/>
</dbReference>
<organism evidence="2 3">
    <name type="scientific">Streptomonospora alba</name>
    <dbReference type="NCBI Taxonomy" id="183763"/>
    <lineage>
        <taxon>Bacteria</taxon>
        <taxon>Bacillati</taxon>
        <taxon>Actinomycetota</taxon>
        <taxon>Actinomycetes</taxon>
        <taxon>Streptosporangiales</taxon>
        <taxon>Nocardiopsidaceae</taxon>
        <taxon>Streptomonospora</taxon>
    </lineage>
</organism>
<comment type="caution">
    <text evidence="2">The sequence shown here is derived from an EMBL/GenBank/DDBJ whole genome shotgun (WGS) entry which is preliminary data.</text>
</comment>